<evidence type="ECO:0000313" key="3">
    <source>
        <dbReference type="Proteomes" id="UP000050794"/>
    </source>
</evidence>
<evidence type="ECO:0000313" key="2">
    <source>
        <dbReference type="EMBL" id="VDM48822.1"/>
    </source>
</evidence>
<keyword evidence="1" id="KW-0472">Membrane</keyword>
<proteinExistence type="predicted"/>
<accession>A0A183V9T1</accession>
<protein>
    <submittedName>
        <fullName evidence="2 4">Uncharacterized protein</fullName>
    </submittedName>
</protein>
<gene>
    <name evidence="2" type="ORF">TCNE_LOCUS17501</name>
</gene>
<keyword evidence="3" id="KW-1185">Reference proteome</keyword>
<dbReference type="Proteomes" id="UP000050794">
    <property type="component" value="Unassembled WGS sequence"/>
</dbReference>
<evidence type="ECO:0000256" key="1">
    <source>
        <dbReference type="SAM" id="Phobius"/>
    </source>
</evidence>
<reference evidence="4" key="1">
    <citation type="submission" date="2016-06" db="UniProtKB">
        <authorList>
            <consortium name="WormBaseParasite"/>
        </authorList>
    </citation>
    <scope>IDENTIFICATION</scope>
</reference>
<organism evidence="3 4">
    <name type="scientific">Toxocara canis</name>
    <name type="common">Canine roundworm</name>
    <dbReference type="NCBI Taxonomy" id="6265"/>
    <lineage>
        <taxon>Eukaryota</taxon>
        <taxon>Metazoa</taxon>
        <taxon>Ecdysozoa</taxon>
        <taxon>Nematoda</taxon>
        <taxon>Chromadorea</taxon>
        <taxon>Rhabditida</taxon>
        <taxon>Spirurina</taxon>
        <taxon>Ascaridomorpha</taxon>
        <taxon>Ascaridoidea</taxon>
        <taxon>Toxocaridae</taxon>
        <taxon>Toxocara</taxon>
    </lineage>
</organism>
<reference evidence="2 3" key="2">
    <citation type="submission" date="2018-11" db="EMBL/GenBank/DDBJ databases">
        <authorList>
            <consortium name="Pathogen Informatics"/>
        </authorList>
    </citation>
    <scope>NUCLEOTIDE SEQUENCE [LARGE SCALE GENOMIC DNA]</scope>
</reference>
<feature type="transmembrane region" description="Helical" evidence="1">
    <location>
        <begin position="34"/>
        <end position="51"/>
    </location>
</feature>
<dbReference type="EMBL" id="UYWY01024504">
    <property type="protein sequence ID" value="VDM48822.1"/>
    <property type="molecule type" value="Genomic_DNA"/>
</dbReference>
<keyword evidence="1" id="KW-1133">Transmembrane helix</keyword>
<sequence length="73" mass="7979">MTRMVVTLVDHVVAATSPILLVVGRSRPTSAKRLQWAFLACATLFLAVIIFEECESAAPLLHLLPINFATFVP</sequence>
<evidence type="ECO:0000313" key="4">
    <source>
        <dbReference type="WBParaSite" id="TCNE_0001750201-mRNA-1"/>
    </source>
</evidence>
<keyword evidence="1" id="KW-0812">Transmembrane</keyword>
<dbReference type="AlphaFoldDB" id="A0A183V9T1"/>
<name>A0A183V9T1_TOXCA</name>
<dbReference type="WBParaSite" id="TCNE_0001750201-mRNA-1">
    <property type="protein sequence ID" value="TCNE_0001750201-mRNA-1"/>
    <property type="gene ID" value="TCNE_0001750201"/>
</dbReference>